<dbReference type="GO" id="GO:0016485">
    <property type="term" value="P:protein processing"/>
    <property type="evidence" value="ECO:0007669"/>
    <property type="project" value="TreeGrafter"/>
</dbReference>
<dbReference type="InterPro" id="IPR002884">
    <property type="entry name" value="P_dom"/>
</dbReference>
<feature type="coiled-coil region" evidence="7">
    <location>
        <begin position="326"/>
        <end position="353"/>
    </location>
</feature>
<dbReference type="SUPFAM" id="SSF51120">
    <property type="entry name" value="beta-Roll"/>
    <property type="match status" value="1"/>
</dbReference>
<keyword evidence="6" id="KW-0720">Serine protease</keyword>
<gene>
    <name evidence="10" type="ORF">QV07_06335</name>
</gene>
<sequence length="2226" mass="241343">MKKILLKINNEKRTINEFFLKTGQTHPLSIKAQAQVNYLFIEEDTGLAPQKVVTKRVGNDLAITFEGNEATSPDLVLEGFYSEDTAAYKTSYLVGQNQAGEIYHYLPEYAEKADLINTLVSSQSAVQTLGGEAVSELWSFSPWLVGAASRGAAALTIGVVEAFKDAADHIGTDSKTENPTDSKTENPTDSKTENSTDSKTESPTDSKPENPTDSKTENPTDSKPENPIDLGNGNTFDDKTIRPLIEDAKQKAQVAEVAVQSADENKDGIISADEKAKVDEAIQAAQEAKVVADKAVKGLSEGVTKDDYQAQVNAITIPETVEVTNVSDVEAKIAKAQELAKAAEAAKTAADTNNDGMISAGEKAVVDAAIKAAQDAKVAADTAVKALPDGTGEAGYQAKVNAITIPETVEVTNVSDVEAKIAEAEKLAKAAEAAKAAADTNNDGIISAGEKAAVDAAIKEAQDAKSAADTAVKALPDGTGEAGYQAKVNAITIPETVEVTNVSDVETKIAKAQELAKAADAAKAAVDANNDNIISSEEKAALDAAIKAARDAKEAADLAVKALPDGTAEDSYQAQVNAITIPDTVAETEVSTPDPVVERLVNKDAVVKGNVWLDSKADGVKDSTESGIENVTLELKEADTGKVVATKTTDNKGNFEFTGLAPNRYIIDVVENKGGMQNKVYTKAYASNGTAIDSDVINSKGETSAIIVRESQTIDNIHIGVKEKNATDVNYQLPTLTSSQEVINTLNNHIEGEGIARYVTIVVDPNVAKQYGSNKFALSEVKVWSGSNLVSLNGNQDGFGKIVSCSKGWSTVRNLFDDRENTSSEFDFSNPIWIQVDLGKSMPISRVQITPKGTESKYLNGATVLLSDERITFEYKMDEDGNLVEDPNANNATQTLAGSNDGLRALISSSSDISSSIYEMGQIKNITANSNAPVDFYNRDITWNIVDKKPEFSGKLNRALKEGESLYLSNSKGEKIGNVTLEVKQIEEIYWDLKPFPPEQKTRYIDEYYWKGTLLNDLEAGSNQCFLTFSNAGKVETLKEFNVNVASVSHSQITEMVILADNLAQTTDITATRISNDNLPTLQGKLSEPLSTGEEVRLYHNDKFIGIAKTQFSEKGEALWSFQTTLAITEPQQTFSAKIYNRFTGEEKSTAQAEYHYLDMLKSSLWLDGSMGAAFDKPIATEFLKVNGVLDSALPSGNHVAIYADDKFMGNAVVESDNKTWSLQLKEHLSVGKHNIQWRIESATANESIPTTTFETKSVEFVSDAEKLTCNAKQLHKGFLFSGYVAPNQEGLYLEWGGKTSQSFKSDALGKWEVPFFDNDCLLGKQAPLNLDGQITKAVLKDSSGKVVGEFNVQLDVTSPEVKELSIQDSTLNPGASSTVTIKFTESVSDDFVLNKIKVFGGTLSNFQGTGDTRTATFTADNNVSKKAVIAITQDSFKDSVGNFNQKDAILEVKVGNTDIIEPISSDLVVRASKQISLDLRSPGVNLSNQDWKVEISNLPQNVTLSKGTYSNGKWVVSGSDLKDLMLVTNKSVKGDFLFNVSYLHNENNQWKTHSQTALNLKVVPWITGGGNDDASHNFSHYLDAWNQGTVGYSGKDITLIVRENTGDLPVGAFDATNILPHSKFPAWHGSTVMLRAAGSIDNWITGIAYNAKISWNIDNINKAEVFNFSISYGNNYSPVWGGRVPDVKYGRNGLGEIWTICASNWRENTALTVGTKSPTVMAVGAIHGADGTPITEYAKGEATHIAAVGDNGTSYSSPIVAGTTALMLEADRNLGFRDVQTILAYTGQYYDKTTITGPYLNFGLNGAKNLNGTGLHFAKEVGFGIVNIHAAVLLAKDWRRGGYDSKVYHDKETTPNNENLWWEYKTDKVTTEKVLSRSASETTEFKINVTKDVNVEGVVLHLNLNDPALKKLTITVISPDGTVSKIAEGTPVGSWNGYFNATSNRFWGENAKGEWTIKFGHTENVDVDTKIKDVGLSFYGDSIMNDDRYVYTDEFSRTYNDMANEKNKADMLILNDTDGGNDSIMASAVTTNVTIALGKDDNTNGNLLIDNKVVVITKESQIENIFGGEGHDLLIGNKYTNFLVGNGGNDIVISNKADVRLEGNDGNDWLVFGNAKNVLGGAGNDHFLYLSETKGQDTSLTLDTVKQVLTDFNFAQDQLYTWKDDNTLQAAFLEENDKLSWKTVKDQSLIEQAKTFTTYFYQGYTPTQNMLSTVLPDDKVNTIIM</sequence>
<dbReference type="Gene3D" id="2.60.40.10">
    <property type="entry name" value="Immunoglobulins"/>
    <property type="match status" value="1"/>
</dbReference>
<dbReference type="Pfam" id="PF22775">
    <property type="entry name" value="GA_3"/>
    <property type="match status" value="2"/>
</dbReference>
<dbReference type="InterPro" id="IPR033764">
    <property type="entry name" value="Sdr_B"/>
</dbReference>
<evidence type="ECO:0000256" key="5">
    <source>
        <dbReference type="ARBA" id="ARBA00022801"/>
    </source>
</evidence>
<proteinExistence type="predicted"/>
<feature type="coiled-coil region" evidence="7">
    <location>
        <begin position="414"/>
        <end position="441"/>
    </location>
</feature>
<protein>
    <recommendedName>
        <fullName evidence="9">P/Homo B domain-containing protein</fullName>
    </recommendedName>
</protein>
<dbReference type="Pfam" id="PF19078">
    <property type="entry name" value="Big_12"/>
    <property type="match status" value="1"/>
</dbReference>
<dbReference type="Pfam" id="PF01483">
    <property type="entry name" value="P_proprotein"/>
    <property type="match status" value="1"/>
</dbReference>
<feature type="domain" description="P/Homo B" evidence="9">
    <location>
        <begin position="1854"/>
        <end position="1985"/>
    </location>
</feature>
<name>A0A1A7Q1Q3_9PAST</name>
<evidence type="ECO:0000256" key="6">
    <source>
        <dbReference type="ARBA" id="ARBA00022825"/>
    </source>
</evidence>
<evidence type="ECO:0000256" key="8">
    <source>
        <dbReference type="SAM" id="MobiDB-lite"/>
    </source>
</evidence>
<organism evidence="10 11">
    <name type="scientific">Gallibacterium genomosp. 3</name>
    <dbReference type="NCBI Taxonomy" id="505345"/>
    <lineage>
        <taxon>Bacteria</taxon>
        <taxon>Pseudomonadati</taxon>
        <taxon>Pseudomonadota</taxon>
        <taxon>Gammaproteobacteria</taxon>
        <taxon>Pasteurellales</taxon>
        <taxon>Pasteurellaceae</taxon>
        <taxon>Gallibacterium</taxon>
    </lineage>
</organism>
<keyword evidence="5" id="KW-0378">Hydrolase</keyword>
<dbReference type="GO" id="GO:0004252">
    <property type="term" value="F:serine-type endopeptidase activity"/>
    <property type="evidence" value="ECO:0007669"/>
    <property type="project" value="InterPro"/>
</dbReference>
<keyword evidence="3" id="KW-0645">Protease</keyword>
<dbReference type="PROSITE" id="PS51829">
    <property type="entry name" value="P_HOMO_B"/>
    <property type="match status" value="1"/>
</dbReference>
<evidence type="ECO:0000256" key="7">
    <source>
        <dbReference type="SAM" id="Coils"/>
    </source>
</evidence>
<evidence type="ECO:0000256" key="4">
    <source>
        <dbReference type="ARBA" id="ARBA00022729"/>
    </source>
</evidence>
<dbReference type="PANTHER" id="PTHR42884:SF14">
    <property type="entry name" value="NEUROENDOCRINE CONVERTASE 1"/>
    <property type="match status" value="1"/>
</dbReference>
<evidence type="ECO:0000256" key="1">
    <source>
        <dbReference type="ARBA" id="ARBA00004613"/>
    </source>
</evidence>
<evidence type="ECO:0000313" key="11">
    <source>
        <dbReference type="Proteomes" id="UP000243168"/>
    </source>
</evidence>
<dbReference type="InterPro" id="IPR036852">
    <property type="entry name" value="Peptidase_S8/S53_dom_sf"/>
</dbReference>
<evidence type="ECO:0000256" key="3">
    <source>
        <dbReference type="ARBA" id="ARBA00022670"/>
    </source>
</evidence>
<keyword evidence="7" id="KW-0175">Coiled coil</keyword>
<dbReference type="Proteomes" id="UP000243168">
    <property type="component" value="Unassembled WGS sequence"/>
</dbReference>
<keyword evidence="2" id="KW-0964">Secreted</keyword>
<keyword evidence="4" id="KW-0732">Signal</keyword>
<evidence type="ECO:0000256" key="2">
    <source>
        <dbReference type="ARBA" id="ARBA00022525"/>
    </source>
</evidence>
<dbReference type="GO" id="GO:0005576">
    <property type="term" value="C:extracellular region"/>
    <property type="evidence" value="ECO:0007669"/>
    <property type="project" value="UniProtKB-SubCell"/>
</dbReference>
<comment type="subcellular location">
    <subcellularLocation>
        <location evidence="1">Secreted</location>
    </subcellularLocation>
</comment>
<accession>A0A1A7Q1Q3</accession>
<dbReference type="InterPro" id="IPR011049">
    <property type="entry name" value="Serralysin-like_metalloprot_C"/>
</dbReference>
<dbReference type="Gene3D" id="3.40.50.200">
    <property type="entry name" value="Peptidase S8/S53 domain"/>
    <property type="match status" value="1"/>
</dbReference>
<comment type="caution">
    <text evidence="10">The sequence shown here is derived from an EMBL/GenBank/DDBJ whole genome shotgun (WGS) entry which is preliminary data.</text>
</comment>
<dbReference type="Gene3D" id="2.150.10.10">
    <property type="entry name" value="Serralysin-like metalloprotease, C-terminal"/>
    <property type="match status" value="1"/>
</dbReference>
<evidence type="ECO:0000313" key="10">
    <source>
        <dbReference type="EMBL" id="OBX07976.1"/>
    </source>
</evidence>
<dbReference type="InterPro" id="IPR054725">
    <property type="entry name" value="Epr_GA-like"/>
</dbReference>
<dbReference type="Pfam" id="PF17210">
    <property type="entry name" value="SdrD_B"/>
    <property type="match status" value="1"/>
</dbReference>
<dbReference type="RefSeq" id="WP_065234664.1">
    <property type="nucleotide sequence ID" value="NZ_JTJS01000064.1"/>
</dbReference>
<feature type="compositionally biased region" description="Basic and acidic residues" evidence="8">
    <location>
        <begin position="170"/>
        <end position="226"/>
    </location>
</feature>
<evidence type="ECO:0000259" key="9">
    <source>
        <dbReference type="PROSITE" id="PS51829"/>
    </source>
</evidence>
<dbReference type="InterPro" id="IPR044048">
    <property type="entry name" value="Big_12"/>
</dbReference>
<dbReference type="Gene3D" id="2.60.120.260">
    <property type="entry name" value="Galactose-binding domain-like"/>
    <property type="match status" value="2"/>
</dbReference>
<dbReference type="GO" id="GO:0016020">
    <property type="term" value="C:membrane"/>
    <property type="evidence" value="ECO:0007669"/>
    <property type="project" value="TreeGrafter"/>
</dbReference>
<dbReference type="PATRIC" id="fig|505345.8.peg.1278"/>
<dbReference type="PANTHER" id="PTHR42884">
    <property type="entry name" value="PROPROTEIN CONVERTASE SUBTILISIN/KEXIN-RELATED"/>
    <property type="match status" value="1"/>
</dbReference>
<dbReference type="SUPFAM" id="SSF117074">
    <property type="entry name" value="Hypothetical protein PA1324"/>
    <property type="match status" value="1"/>
</dbReference>
<dbReference type="SUPFAM" id="SSF52743">
    <property type="entry name" value="Subtilisin-like"/>
    <property type="match status" value="1"/>
</dbReference>
<dbReference type="InterPro" id="IPR008979">
    <property type="entry name" value="Galactose-bd-like_sf"/>
</dbReference>
<feature type="region of interest" description="Disordered" evidence="8">
    <location>
        <begin position="170"/>
        <end position="238"/>
    </location>
</feature>
<dbReference type="SUPFAM" id="SSF49785">
    <property type="entry name" value="Galactose-binding domain-like"/>
    <property type="match status" value="2"/>
</dbReference>
<reference evidence="10 11" key="1">
    <citation type="submission" date="2014-11" db="EMBL/GenBank/DDBJ databases">
        <title>Pan-genome of Gallibacterium spp.</title>
        <authorList>
            <person name="Kudirkiene E."/>
            <person name="Bojesen A.M."/>
        </authorList>
    </citation>
    <scope>NUCLEOTIDE SEQUENCE [LARGE SCALE GENOMIC DNA]</scope>
    <source>
        <strain evidence="10 11">F298</strain>
    </source>
</reference>
<dbReference type="PRINTS" id="PR00313">
    <property type="entry name" value="CABNDNGRPT"/>
</dbReference>
<dbReference type="PROSITE" id="PS00138">
    <property type="entry name" value="SUBTILASE_SER"/>
    <property type="match status" value="1"/>
</dbReference>
<dbReference type="InterPro" id="IPR023828">
    <property type="entry name" value="Peptidase_S8_Ser-AS"/>
</dbReference>
<dbReference type="InterPro" id="IPR013783">
    <property type="entry name" value="Ig-like_fold"/>
</dbReference>
<dbReference type="EMBL" id="JTJS01000064">
    <property type="protein sequence ID" value="OBX07976.1"/>
    <property type="molecule type" value="Genomic_DNA"/>
</dbReference>